<dbReference type="AlphaFoldDB" id="A0A9D2B180"/>
<organism evidence="2 3">
    <name type="scientific">Candidatus Anaerobiospirillum pullistercoris</name>
    <dbReference type="NCBI Taxonomy" id="2838452"/>
    <lineage>
        <taxon>Bacteria</taxon>
        <taxon>Pseudomonadati</taxon>
        <taxon>Pseudomonadota</taxon>
        <taxon>Gammaproteobacteria</taxon>
        <taxon>Aeromonadales</taxon>
        <taxon>Succinivibrionaceae</taxon>
        <taxon>Anaerobiospirillum</taxon>
    </lineage>
</organism>
<evidence type="ECO:0000256" key="1">
    <source>
        <dbReference type="SAM" id="MobiDB-lite"/>
    </source>
</evidence>
<evidence type="ECO:0000313" key="2">
    <source>
        <dbReference type="EMBL" id="HIX57385.1"/>
    </source>
</evidence>
<comment type="caution">
    <text evidence="2">The sequence shown here is derived from an EMBL/GenBank/DDBJ whole genome shotgun (WGS) entry which is preliminary data.</text>
</comment>
<dbReference type="Proteomes" id="UP000886829">
    <property type="component" value="Unassembled WGS sequence"/>
</dbReference>
<name>A0A9D2B180_9GAMM</name>
<dbReference type="EMBL" id="DXEV01000158">
    <property type="protein sequence ID" value="HIX57385.1"/>
    <property type="molecule type" value="Genomic_DNA"/>
</dbReference>
<accession>A0A9D2B180</accession>
<feature type="compositionally biased region" description="Polar residues" evidence="1">
    <location>
        <begin position="10"/>
        <end position="22"/>
    </location>
</feature>
<proteinExistence type="predicted"/>
<sequence>MRQDKEEQENLSSSDVSSNTQIAGAGADAVSSVDAGGVAAAAKKAAAKEAAAKEAAAKVAAEAAAKRAARAAKD</sequence>
<evidence type="ECO:0000313" key="3">
    <source>
        <dbReference type="Proteomes" id="UP000886829"/>
    </source>
</evidence>
<feature type="region of interest" description="Disordered" evidence="1">
    <location>
        <begin position="1"/>
        <end position="27"/>
    </location>
</feature>
<reference evidence="2" key="2">
    <citation type="submission" date="2021-04" db="EMBL/GenBank/DDBJ databases">
        <authorList>
            <person name="Gilroy R."/>
        </authorList>
    </citation>
    <scope>NUCLEOTIDE SEQUENCE</scope>
    <source>
        <strain evidence="2">USASDec5-558</strain>
    </source>
</reference>
<reference evidence="2" key="1">
    <citation type="journal article" date="2021" name="PeerJ">
        <title>Extensive microbial diversity within the chicken gut microbiome revealed by metagenomics and culture.</title>
        <authorList>
            <person name="Gilroy R."/>
            <person name="Ravi A."/>
            <person name="Getino M."/>
            <person name="Pursley I."/>
            <person name="Horton D.L."/>
            <person name="Alikhan N.F."/>
            <person name="Baker D."/>
            <person name="Gharbi K."/>
            <person name="Hall N."/>
            <person name="Watson M."/>
            <person name="Adriaenssens E.M."/>
            <person name="Foster-Nyarko E."/>
            <person name="Jarju S."/>
            <person name="Secka A."/>
            <person name="Antonio M."/>
            <person name="Oren A."/>
            <person name="Chaudhuri R.R."/>
            <person name="La Ragione R."/>
            <person name="Hildebrand F."/>
            <person name="Pallen M.J."/>
        </authorList>
    </citation>
    <scope>NUCLEOTIDE SEQUENCE</scope>
    <source>
        <strain evidence="2">USASDec5-558</strain>
    </source>
</reference>
<protein>
    <submittedName>
        <fullName evidence="2">Uncharacterized protein</fullName>
    </submittedName>
</protein>
<gene>
    <name evidence="2" type="ORF">H9850_07950</name>
</gene>
<feature type="non-terminal residue" evidence="2">
    <location>
        <position position="74"/>
    </location>
</feature>